<organism evidence="2 3">
    <name type="scientific">endosymbiont of Ridgeia piscesae</name>
    <dbReference type="NCBI Taxonomy" id="54398"/>
    <lineage>
        <taxon>Bacteria</taxon>
        <taxon>Pseudomonadati</taxon>
        <taxon>Pseudomonadota</taxon>
        <taxon>Gammaproteobacteria</taxon>
        <taxon>sulfur-oxidizing symbionts</taxon>
    </lineage>
</organism>
<proteinExistence type="predicted"/>
<gene>
    <name evidence="1" type="ORF">Ga0074115_10879</name>
    <name evidence="2" type="ORF">Ga0076813_150324</name>
</gene>
<reference evidence="3 4" key="1">
    <citation type="submission" date="2015-11" db="EMBL/GenBank/DDBJ databases">
        <title>The genome of Candidatus Endoriftia persephone in Ridgeia piscesae and population structure of the North Eastern Pacific vestimentiferan symbionts.</title>
        <authorList>
            <person name="Perez M."/>
            <person name="Juniper K.S."/>
        </authorList>
    </citation>
    <scope>NUCLEOTIDE SEQUENCE [LARGE SCALE GENOMIC DNA]</scope>
    <source>
        <strain evidence="2">Ind10</strain>
        <strain evidence="1">Ind11</strain>
    </source>
</reference>
<evidence type="ECO:0000313" key="2">
    <source>
        <dbReference type="EMBL" id="KRT59245.1"/>
    </source>
</evidence>
<dbReference type="EMBL" id="LDXT01000089">
    <property type="protein sequence ID" value="KRT54667.1"/>
    <property type="molecule type" value="Genomic_DNA"/>
</dbReference>
<dbReference type="EMBL" id="LMXI01000191">
    <property type="protein sequence ID" value="KRT59245.1"/>
    <property type="molecule type" value="Genomic_DNA"/>
</dbReference>
<comment type="caution">
    <text evidence="2">The sequence shown here is derived from an EMBL/GenBank/DDBJ whole genome shotgun (WGS) entry which is preliminary data.</text>
</comment>
<keyword evidence="4" id="KW-1185">Reference proteome</keyword>
<sequence length="133" mass="14717">MITLEGGLAPPVLRFSLVAWDAASSEVGVTEVELSWGIILFGSEQEPVGRLYWIFVDTDALKIEYTQTKCTGWVIFFHRLAEEIKGFFRMPLFDVTGATGHQVGCCLDRAGKVEHENEQCSQGQAEQSLLGCC</sequence>
<accession>A0A0T5Z8Y3</accession>
<dbReference type="AlphaFoldDB" id="A0A0T5Z8Y3"/>
<evidence type="ECO:0000313" key="4">
    <source>
        <dbReference type="Proteomes" id="UP000051634"/>
    </source>
</evidence>
<dbReference type="Proteomes" id="UP000051276">
    <property type="component" value="Unassembled WGS sequence"/>
</dbReference>
<protein>
    <submittedName>
        <fullName evidence="2">Uncharacterized protein</fullName>
    </submittedName>
</protein>
<evidence type="ECO:0000313" key="1">
    <source>
        <dbReference type="EMBL" id="KRT54667.1"/>
    </source>
</evidence>
<name>A0A0T5Z8Y3_9GAMM</name>
<dbReference type="Proteomes" id="UP000051634">
    <property type="component" value="Unassembled WGS sequence"/>
</dbReference>
<evidence type="ECO:0000313" key="3">
    <source>
        <dbReference type="Proteomes" id="UP000051276"/>
    </source>
</evidence>